<feature type="transmembrane region" description="Helical" evidence="9">
    <location>
        <begin position="156"/>
        <end position="176"/>
    </location>
</feature>
<feature type="domain" description="Sodium/calcium exchanger membrane region" evidence="10">
    <location>
        <begin position="202"/>
        <end position="345"/>
    </location>
</feature>
<dbReference type="PANTHER" id="PTHR31503:SF22">
    <property type="entry name" value="VACUOLAR CALCIUM ION TRANSPORTER"/>
    <property type="match status" value="1"/>
</dbReference>
<evidence type="ECO:0000259" key="10">
    <source>
        <dbReference type="Pfam" id="PF01699"/>
    </source>
</evidence>
<keyword evidence="2" id="KW-0813">Transport</keyword>
<dbReference type="Pfam" id="PF01699">
    <property type="entry name" value="Na_Ca_ex"/>
    <property type="match status" value="2"/>
</dbReference>
<dbReference type="GO" id="GO:0015369">
    <property type="term" value="F:calcium:proton antiporter activity"/>
    <property type="evidence" value="ECO:0007669"/>
    <property type="project" value="InterPro"/>
</dbReference>
<feature type="transmembrane region" description="Helical" evidence="9">
    <location>
        <begin position="299"/>
        <end position="316"/>
    </location>
</feature>
<keyword evidence="4 9" id="KW-0812">Transmembrane</keyword>
<dbReference type="InterPro" id="IPR004713">
    <property type="entry name" value="CaH_exchang"/>
</dbReference>
<feature type="transmembrane region" description="Helical" evidence="9">
    <location>
        <begin position="197"/>
        <end position="216"/>
    </location>
</feature>
<evidence type="ECO:0000256" key="9">
    <source>
        <dbReference type="SAM" id="Phobius"/>
    </source>
</evidence>
<dbReference type="InterPro" id="IPR004837">
    <property type="entry name" value="NaCa_Exmemb"/>
</dbReference>
<feature type="domain" description="Sodium/calcium exchanger membrane region" evidence="10">
    <location>
        <begin position="24"/>
        <end position="178"/>
    </location>
</feature>
<dbReference type="AlphaFoldDB" id="A0A5E4LW53"/>
<accession>A0A5E4LW53</accession>
<feature type="transmembrane region" description="Helical" evidence="9">
    <location>
        <begin position="123"/>
        <end position="144"/>
    </location>
</feature>
<dbReference type="GO" id="GO:0006874">
    <property type="term" value="P:intracellular calcium ion homeostasis"/>
    <property type="evidence" value="ECO:0007669"/>
    <property type="project" value="TreeGrafter"/>
</dbReference>
<dbReference type="InterPro" id="IPR004798">
    <property type="entry name" value="CAX-like"/>
</dbReference>
<evidence type="ECO:0000313" key="11">
    <source>
        <dbReference type="EMBL" id="VVC04076.1"/>
    </source>
</evidence>
<evidence type="ECO:0000313" key="12">
    <source>
        <dbReference type="Proteomes" id="UP000789941"/>
    </source>
</evidence>
<feature type="transmembrane region" description="Helical" evidence="9">
    <location>
        <begin position="328"/>
        <end position="347"/>
    </location>
</feature>
<sequence>MRLMDLLLIFVPITLVLNFVGADSTVLFASSLFAILPLAAKMGEATEELAKIYGGQIGGLLNATFGNAAELIIALLAINRGLVDLVKASLAGSIIGNLLFVFGLSILLGGFRFKEQKFSAPLAGLNSTMLLIAFMSIMIPSLFHFVPLEHRGNDEVFLSTSVSVLLIVLYLLSMVFSLKTHNYLFRTKVGHEEKAKWSRNFAIGVLGVSTIVLALISEVFVGQIEHVALSLGLTELFIGAIVVALIGNAAEHLAAVSFALKNELDLSINVTVGSSLQIAMFVAPVAVIASIFMGKTMDLVFTPFEVIAVFASVLIVNEISSDGRCNWFEGAQLVIMYLIIAVLFFFVR</sequence>
<dbReference type="Gene3D" id="1.20.1420.30">
    <property type="entry name" value="NCX, central ion-binding region"/>
    <property type="match status" value="1"/>
</dbReference>
<keyword evidence="5" id="KW-0106">Calcium</keyword>
<dbReference type="GO" id="GO:0012505">
    <property type="term" value="C:endomembrane system"/>
    <property type="evidence" value="ECO:0007669"/>
    <property type="project" value="UniProtKB-SubCell"/>
</dbReference>
<feature type="transmembrane region" description="Helical" evidence="9">
    <location>
        <begin position="236"/>
        <end position="260"/>
    </location>
</feature>
<dbReference type="Proteomes" id="UP000789941">
    <property type="component" value="Unassembled WGS sequence"/>
</dbReference>
<feature type="transmembrane region" description="Helical" evidence="9">
    <location>
        <begin position="272"/>
        <end position="293"/>
    </location>
</feature>
<dbReference type="NCBIfam" id="TIGR00378">
    <property type="entry name" value="cax"/>
    <property type="match status" value="1"/>
</dbReference>
<keyword evidence="3" id="KW-0109">Calcium transport</keyword>
<reference evidence="11 12" key="1">
    <citation type="submission" date="2019-08" db="EMBL/GenBank/DDBJ databases">
        <authorList>
            <person name="Vazquez-Campos X."/>
        </authorList>
    </citation>
    <scope>NUCLEOTIDE SEQUENCE [LARGE SCALE GENOMIC DNA]</scope>
    <source>
        <strain evidence="11">LFW-283_2</strain>
    </source>
</reference>
<keyword evidence="6 9" id="KW-1133">Transmembrane helix</keyword>
<evidence type="ECO:0000256" key="8">
    <source>
        <dbReference type="ARBA" id="ARBA00023136"/>
    </source>
</evidence>
<comment type="subcellular location">
    <subcellularLocation>
        <location evidence="1">Endomembrane system</location>
        <topology evidence="1">Multi-pass membrane protein</topology>
    </subcellularLocation>
</comment>
<evidence type="ECO:0000256" key="6">
    <source>
        <dbReference type="ARBA" id="ARBA00022989"/>
    </source>
</evidence>
<evidence type="ECO:0000256" key="4">
    <source>
        <dbReference type="ARBA" id="ARBA00022692"/>
    </source>
</evidence>
<keyword evidence="7" id="KW-0406">Ion transport</keyword>
<evidence type="ECO:0000256" key="2">
    <source>
        <dbReference type="ARBA" id="ARBA00022448"/>
    </source>
</evidence>
<evidence type="ECO:0000256" key="1">
    <source>
        <dbReference type="ARBA" id="ARBA00004127"/>
    </source>
</evidence>
<dbReference type="EMBL" id="CABMJJ010000009">
    <property type="protein sequence ID" value="VVC04076.1"/>
    <property type="molecule type" value="Genomic_DNA"/>
</dbReference>
<evidence type="ECO:0000256" key="3">
    <source>
        <dbReference type="ARBA" id="ARBA00022568"/>
    </source>
</evidence>
<protein>
    <submittedName>
        <fullName evidence="11">Sodium/calcium exchanger protein</fullName>
    </submittedName>
</protein>
<feature type="transmembrane region" description="Helical" evidence="9">
    <location>
        <begin position="90"/>
        <end position="111"/>
    </location>
</feature>
<evidence type="ECO:0000256" key="5">
    <source>
        <dbReference type="ARBA" id="ARBA00022837"/>
    </source>
</evidence>
<comment type="caution">
    <text evidence="11">The sequence shown here is derived from an EMBL/GenBank/DDBJ whole genome shotgun (WGS) entry which is preliminary data.</text>
</comment>
<name>A0A5E4LW53_9ARCH</name>
<evidence type="ECO:0000256" key="7">
    <source>
        <dbReference type="ARBA" id="ARBA00023065"/>
    </source>
</evidence>
<dbReference type="GO" id="GO:0016020">
    <property type="term" value="C:membrane"/>
    <property type="evidence" value="ECO:0007669"/>
    <property type="project" value="InterPro"/>
</dbReference>
<dbReference type="PANTHER" id="PTHR31503">
    <property type="entry name" value="VACUOLAR CALCIUM ION TRANSPORTER"/>
    <property type="match status" value="1"/>
</dbReference>
<proteinExistence type="predicted"/>
<keyword evidence="8 9" id="KW-0472">Membrane</keyword>
<gene>
    <name evidence="11" type="ORF">LFW2832_00715</name>
</gene>
<organism evidence="11 12">
    <name type="scientific">Candidatus Bilamarchaeum dharawalense</name>
    <dbReference type="NCBI Taxonomy" id="2885759"/>
    <lineage>
        <taxon>Archaea</taxon>
        <taxon>Candidatus Micrarchaeota</taxon>
        <taxon>Candidatus Micrarchaeia</taxon>
        <taxon>Candidatus Anstonellales</taxon>
        <taxon>Candidatus Bilamarchaeaceae</taxon>
        <taxon>Candidatus Bilamarchaeum</taxon>
    </lineage>
</organism>
<dbReference type="InterPro" id="IPR044880">
    <property type="entry name" value="NCX_ion-bd_dom_sf"/>
</dbReference>